<dbReference type="Proteomes" id="UP001601303">
    <property type="component" value="Unassembled WGS sequence"/>
</dbReference>
<comment type="caution">
    <text evidence="1">The sequence shown here is derived from an EMBL/GenBank/DDBJ whole genome shotgun (WGS) entry which is preliminary data.</text>
</comment>
<keyword evidence="2" id="KW-1185">Reference proteome</keyword>
<reference evidence="1 2" key="1">
    <citation type="submission" date="2024-10" db="EMBL/GenBank/DDBJ databases">
        <title>The Natural Products Discovery Center: Release of the First 8490 Sequenced Strains for Exploring Actinobacteria Biosynthetic Diversity.</title>
        <authorList>
            <person name="Kalkreuter E."/>
            <person name="Kautsar S.A."/>
            <person name="Yang D."/>
            <person name="Bader C.D."/>
            <person name="Teijaro C.N."/>
            <person name="Fluegel L."/>
            <person name="Davis C.M."/>
            <person name="Simpson J.R."/>
            <person name="Lauterbach L."/>
            <person name="Steele A.D."/>
            <person name="Gui C."/>
            <person name="Meng S."/>
            <person name="Li G."/>
            <person name="Viehrig K."/>
            <person name="Ye F."/>
            <person name="Su P."/>
            <person name="Kiefer A.F."/>
            <person name="Nichols A."/>
            <person name="Cepeda A.J."/>
            <person name="Yan W."/>
            <person name="Fan B."/>
            <person name="Jiang Y."/>
            <person name="Adhikari A."/>
            <person name="Zheng C.-J."/>
            <person name="Schuster L."/>
            <person name="Cowan T.M."/>
            <person name="Smanski M.J."/>
            <person name="Chevrette M.G."/>
            <person name="De Carvalho L.P.S."/>
            <person name="Shen B."/>
        </authorList>
    </citation>
    <scope>NUCLEOTIDE SEQUENCE [LARGE SCALE GENOMIC DNA]</scope>
    <source>
        <strain evidence="1 2">NPDC006488</strain>
    </source>
</reference>
<organism evidence="1 2">
    <name type="scientific">Streptomyces hokutonensis</name>
    <dbReference type="NCBI Taxonomy" id="1306990"/>
    <lineage>
        <taxon>Bacteria</taxon>
        <taxon>Bacillati</taxon>
        <taxon>Actinomycetota</taxon>
        <taxon>Actinomycetes</taxon>
        <taxon>Kitasatosporales</taxon>
        <taxon>Streptomycetaceae</taxon>
        <taxon>Streptomyces</taxon>
    </lineage>
</organism>
<evidence type="ECO:0000313" key="2">
    <source>
        <dbReference type="Proteomes" id="UP001601303"/>
    </source>
</evidence>
<evidence type="ECO:0008006" key="3">
    <source>
        <dbReference type="Google" id="ProtNLM"/>
    </source>
</evidence>
<protein>
    <recommendedName>
        <fullName evidence="3">Chromosome partitioning protein</fullName>
    </recommendedName>
</protein>
<gene>
    <name evidence="1" type="ORF">ACFYNQ_36205</name>
</gene>
<proteinExistence type="predicted"/>
<sequence length="138" mass="14724">MELAVGYVIAWAIRKAQRVAGRADGEVDQVLDAGMDRLHKLVVARLGTDPALEQALTEAGSDQEDVTDRTRMRFLLALEEQAQQDPVFAAVLEETVAKVHGLAGAAGPAVRAVHGNSFNGQNAVQFGDCNTQHNTFGA</sequence>
<dbReference type="EMBL" id="JBIAHM010000015">
    <property type="protein sequence ID" value="MFE9603995.1"/>
    <property type="molecule type" value="Genomic_DNA"/>
</dbReference>
<evidence type="ECO:0000313" key="1">
    <source>
        <dbReference type="EMBL" id="MFE9603995.1"/>
    </source>
</evidence>
<accession>A0ABW6MH14</accession>
<name>A0ABW6MH14_9ACTN</name>
<dbReference type="RefSeq" id="WP_388112991.1">
    <property type="nucleotide sequence ID" value="NZ_JBIAHM010000015.1"/>
</dbReference>